<dbReference type="PANTHER" id="PTHR46083">
    <property type="match status" value="1"/>
</dbReference>
<dbReference type="STRING" id="436017.A4RQS9"/>
<dbReference type="InterPro" id="IPR013534">
    <property type="entry name" value="Starch_synth_cat_dom"/>
</dbReference>
<evidence type="ECO:0000313" key="12">
    <source>
        <dbReference type="Proteomes" id="UP000001568"/>
    </source>
</evidence>
<dbReference type="eggNOG" id="ENOG502QPHZ">
    <property type="taxonomic scope" value="Eukaryota"/>
</dbReference>
<feature type="region of interest" description="Disordered" evidence="8">
    <location>
        <begin position="1"/>
        <end position="27"/>
    </location>
</feature>
<organism evidence="11 12">
    <name type="scientific">Ostreococcus lucimarinus (strain CCE9901)</name>
    <dbReference type="NCBI Taxonomy" id="436017"/>
    <lineage>
        <taxon>Eukaryota</taxon>
        <taxon>Viridiplantae</taxon>
        <taxon>Chlorophyta</taxon>
        <taxon>Mamiellophyceae</taxon>
        <taxon>Mamiellales</taxon>
        <taxon>Bathycoccaceae</taxon>
        <taxon>Ostreococcus</taxon>
    </lineage>
</organism>
<dbReference type="Gramene" id="ABO94079">
    <property type="protein sequence ID" value="ABO94079"/>
    <property type="gene ID" value="OSTLU_48511"/>
</dbReference>
<dbReference type="InterPro" id="IPR011835">
    <property type="entry name" value="GS/SS"/>
</dbReference>
<accession>A4RQS9</accession>
<evidence type="ECO:0000259" key="9">
    <source>
        <dbReference type="Pfam" id="PF00534"/>
    </source>
</evidence>
<dbReference type="OrthoDB" id="2018403at2759"/>
<evidence type="ECO:0000256" key="4">
    <source>
        <dbReference type="ARBA" id="ARBA00022676"/>
    </source>
</evidence>
<dbReference type="Proteomes" id="UP000001568">
    <property type="component" value="Chromosome 1"/>
</dbReference>
<reference evidence="11 12" key="1">
    <citation type="journal article" date="2007" name="Proc. Natl. Acad. Sci. U.S.A.">
        <title>The tiny eukaryote Ostreococcus provides genomic insights into the paradox of plankton speciation.</title>
        <authorList>
            <person name="Palenik B."/>
            <person name="Grimwood J."/>
            <person name="Aerts A."/>
            <person name="Rouze P."/>
            <person name="Salamov A."/>
            <person name="Putnam N."/>
            <person name="Dupont C."/>
            <person name="Jorgensen R."/>
            <person name="Derelle E."/>
            <person name="Rombauts S."/>
            <person name="Zhou K."/>
            <person name="Otillar R."/>
            <person name="Merchant S.S."/>
            <person name="Podell S."/>
            <person name="Gaasterland T."/>
            <person name="Napoli C."/>
            <person name="Gendler K."/>
            <person name="Manuell A."/>
            <person name="Tai V."/>
            <person name="Vallon O."/>
            <person name="Piganeau G."/>
            <person name="Jancek S."/>
            <person name="Heijde M."/>
            <person name="Jabbari K."/>
            <person name="Bowler C."/>
            <person name="Lohr M."/>
            <person name="Robbens S."/>
            <person name="Werner G."/>
            <person name="Dubchak I."/>
            <person name="Pazour G.J."/>
            <person name="Ren Q."/>
            <person name="Paulsen I."/>
            <person name="Delwiche C."/>
            <person name="Schmutz J."/>
            <person name="Rokhsar D."/>
            <person name="Van de Peer Y."/>
            <person name="Moreau H."/>
            <person name="Grigoriev I.V."/>
        </authorList>
    </citation>
    <scope>NUCLEOTIDE SEQUENCE [LARGE SCALE GENOMIC DNA]</scope>
    <source>
        <strain evidence="11 12">CCE9901</strain>
    </source>
</reference>
<dbReference type="RefSeq" id="XP_001415787.1">
    <property type="nucleotide sequence ID" value="XM_001415750.1"/>
</dbReference>
<evidence type="ECO:0000256" key="7">
    <source>
        <dbReference type="RuleBase" id="RU361232"/>
    </source>
</evidence>
<keyword evidence="4 7" id="KW-0328">Glycosyltransferase</keyword>
<sequence>METRADAAPAETAAPVERRASVVEGWDEARAPTPGTAFWNAMPRATRADAREAEVTKTTSPLRVVHITAELAPIAKVGGLGDVVEGLARAHGKMGHAVTVILPFYSCLPTDKIDGLTHVMDYDVTKGRYQDGETRYFNFRTTAMRGRVNGIDVILLKPHDDERSNIFQGSKIYGGSYDEREAYLYFCRAAREFLIASGENPNIIHCHEWQACGFPMIFWGLRDAYGQDCDGMSNAKIMLTIHNLDSNGEARQEEFCATGVDASMFATVDKALDERTIGHNPERLCLLKGGIVYSNHVTTVSPTYATEILAGGGGFTGKNLVGNKHKFSGILNGIDPESWTPSDDPFIPYGYDSTNVKSQKALCKKYLQRGLGMKEDPDAPLVVCVSRLVPQKGVNLIEQAIRTTRFNGGQFVLLGTGHSDGVFRKMAETEEFGENSDSTRLMLMYSDALSHLLYAAADIVIVPSMFEPCGLTQMIALRYAALPLVRRTGGLADTVFDIDDASIDENERNGFVFDGTGAEDIDVALSRAFNLYKSKRSTFEEYQKRAMNVDNTWTEPAQSYIDLYRTL</sequence>
<dbReference type="GO" id="GO:0009011">
    <property type="term" value="F:alpha-1,4-glucan glucosyltransferase (ADP-glucose donor) activity"/>
    <property type="evidence" value="ECO:0007669"/>
    <property type="project" value="UniProtKB-EC"/>
</dbReference>
<dbReference type="PANTHER" id="PTHR46083:SF1">
    <property type="entry name" value="GLYCOGEN SYNTHASE 2-RELATED"/>
    <property type="match status" value="1"/>
</dbReference>
<evidence type="ECO:0000256" key="8">
    <source>
        <dbReference type="SAM" id="MobiDB-lite"/>
    </source>
</evidence>
<dbReference type="UniPathway" id="UPA00152"/>
<dbReference type="HAMAP" id="MF_00484">
    <property type="entry name" value="Glycogen_synth"/>
    <property type="match status" value="1"/>
</dbReference>
<keyword evidence="5" id="KW-0808">Transferase</keyword>
<dbReference type="EC" id="2.4.1.-" evidence="7"/>
<dbReference type="CAZy" id="GT5">
    <property type="family name" value="Glycosyltransferase Family 5"/>
</dbReference>
<dbReference type="HOGENOM" id="CLU_009583_18_3_1"/>
<dbReference type="GO" id="GO:0009501">
    <property type="term" value="C:amyloplast"/>
    <property type="evidence" value="ECO:0007669"/>
    <property type="project" value="UniProtKB-SubCell"/>
</dbReference>
<dbReference type="InterPro" id="IPR001296">
    <property type="entry name" value="Glyco_trans_1"/>
</dbReference>
<proteinExistence type="inferred from homology"/>
<protein>
    <recommendedName>
        <fullName evidence="7">Starch synthase, chloroplastic/amyloplastic</fullName>
        <ecNumber evidence="7">2.4.1.-</ecNumber>
    </recommendedName>
</protein>
<dbReference type="AlphaFoldDB" id="A4RQS9"/>
<dbReference type="GO" id="GO:0004373">
    <property type="term" value="F:alpha-1,4-glucan glucosyltransferase (UDP-glucose donor) activity"/>
    <property type="evidence" value="ECO:0007669"/>
    <property type="project" value="InterPro"/>
</dbReference>
<keyword evidence="12" id="KW-1185">Reference proteome</keyword>
<comment type="subcellular location">
    <subcellularLocation>
        <location evidence="7">Plastid</location>
        <location evidence="7">Chloroplast</location>
    </subcellularLocation>
    <subcellularLocation>
        <location evidence="7">Plastid</location>
        <location evidence="7">Amyloplast</location>
    </subcellularLocation>
</comment>
<keyword evidence="7" id="KW-0035">Amyloplast</keyword>
<comment type="similarity">
    <text evidence="3 7">Belongs to the glycosyltransferase 1 family. Bacterial/plant glycogen synthase subfamily.</text>
</comment>
<dbReference type="CDD" id="cd03791">
    <property type="entry name" value="GT5_Glycogen_synthase_DULL1-like"/>
    <property type="match status" value="1"/>
</dbReference>
<feature type="domain" description="Starch synthase catalytic" evidence="10">
    <location>
        <begin position="63"/>
        <end position="312"/>
    </location>
</feature>
<dbReference type="NCBIfam" id="TIGR02095">
    <property type="entry name" value="glgA"/>
    <property type="match status" value="1"/>
</dbReference>
<keyword evidence="6 7" id="KW-0750">Starch biosynthesis</keyword>
<evidence type="ECO:0000256" key="3">
    <source>
        <dbReference type="ARBA" id="ARBA00010281"/>
    </source>
</evidence>
<dbReference type="Pfam" id="PF00534">
    <property type="entry name" value="Glycos_transf_1"/>
    <property type="match status" value="1"/>
</dbReference>
<name>A4RQS9_OSTLU</name>
<dbReference type="OMA" id="AIAKCHE"/>
<dbReference type="GO" id="GO:0009507">
    <property type="term" value="C:chloroplast"/>
    <property type="evidence" value="ECO:0007669"/>
    <property type="project" value="UniProtKB-SubCell"/>
</dbReference>
<evidence type="ECO:0000259" key="10">
    <source>
        <dbReference type="Pfam" id="PF08323"/>
    </source>
</evidence>
<keyword evidence="7" id="KW-0934">Plastid</keyword>
<dbReference type="GeneID" id="4999529"/>
<evidence type="ECO:0000256" key="5">
    <source>
        <dbReference type="ARBA" id="ARBA00022679"/>
    </source>
</evidence>
<dbReference type="Gene3D" id="3.40.50.2000">
    <property type="entry name" value="Glycogen Phosphorylase B"/>
    <property type="match status" value="2"/>
</dbReference>
<dbReference type="SUPFAM" id="SSF53756">
    <property type="entry name" value="UDP-Glycosyltransferase/glycogen phosphorylase"/>
    <property type="match status" value="1"/>
</dbReference>
<dbReference type="Pfam" id="PF08323">
    <property type="entry name" value="Glyco_transf_5"/>
    <property type="match status" value="1"/>
</dbReference>
<gene>
    <name evidence="11" type="ORF">OSTLU_48511</name>
</gene>
<dbReference type="EMBL" id="CP000581">
    <property type="protein sequence ID" value="ABO94079.1"/>
    <property type="molecule type" value="Genomic_DNA"/>
</dbReference>
<feature type="compositionally biased region" description="Low complexity" evidence="8">
    <location>
        <begin position="1"/>
        <end position="15"/>
    </location>
</feature>
<evidence type="ECO:0000256" key="6">
    <source>
        <dbReference type="ARBA" id="ARBA00022922"/>
    </source>
</evidence>
<comment type="catalytic activity">
    <reaction evidence="1">
        <text>[(1-&gt;4)-alpha-D-glucosyl](n) + ADP-alpha-D-glucose = [(1-&gt;4)-alpha-D-glucosyl](n+1) + ADP + H(+)</text>
        <dbReference type="Rhea" id="RHEA:18189"/>
        <dbReference type="Rhea" id="RHEA-COMP:9584"/>
        <dbReference type="Rhea" id="RHEA-COMP:9587"/>
        <dbReference type="ChEBI" id="CHEBI:15378"/>
        <dbReference type="ChEBI" id="CHEBI:15444"/>
        <dbReference type="ChEBI" id="CHEBI:57498"/>
        <dbReference type="ChEBI" id="CHEBI:456216"/>
        <dbReference type="EC" id="2.4.1.21"/>
    </reaction>
</comment>
<evidence type="ECO:0000256" key="1">
    <source>
        <dbReference type="ARBA" id="ARBA00001478"/>
    </source>
</evidence>
<dbReference type="GO" id="GO:0019252">
    <property type="term" value="P:starch biosynthetic process"/>
    <property type="evidence" value="ECO:0007669"/>
    <property type="project" value="UniProtKB-UniRule"/>
</dbReference>
<evidence type="ECO:0000256" key="2">
    <source>
        <dbReference type="ARBA" id="ARBA00004727"/>
    </source>
</evidence>
<comment type="pathway">
    <text evidence="2 7">Glycan biosynthesis; starch biosynthesis.</text>
</comment>
<evidence type="ECO:0000313" key="11">
    <source>
        <dbReference type="EMBL" id="ABO94079.1"/>
    </source>
</evidence>
<keyword evidence="7" id="KW-0150">Chloroplast</keyword>
<feature type="domain" description="Glycosyl transferase family 1" evidence="9">
    <location>
        <begin position="376"/>
        <end position="544"/>
    </location>
</feature>
<dbReference type="KEGG" id="olu:OSTLU_48511"/>